<dbReference type="Proteomes" id="UP000186817">
    <property type="component" value="Unassembled WGS sequence"/>
</dbReference>
<evidence type="ECO:0000313" key="4">
    <source>
        <dbReference type="Proteomes" id="UP000186817"/>
    </source>
</evidence>
<sequence>MFGRLGYDDVDTVDAEGKIRSSANPWALQFQEDMQALEAIDDVQSLPDRLHGCMGFVFTQYSRDFVAVDVSALRGTFAPNCIPTPGWVPPPVEVLDDDVDDVAYSFVGDGALADGRCDLILWVTCWVMFHLMLYCRFHMQQHRATGEPSGVRKRVATSSDKFLMKVMQLLTKLYLKNAMDVRDLQAATLLTIQMPKDPDFIANVIAANRNYNDGLLKVKSSKNQAPVGA</sequence>
<dbReference type="AlphaFoldDB" id="A0A1Q9F2K0"/>
<evidence type="ECO:0000313" key="2">
    <source>
        <dbReference type="EMBL" id="OLQ13883.1"/>
    </source>
</evidence>
<keyword evidence="4" id="KW-1185">Reference proteome</keyword>
<comment type="caution">
    <text evidence="2">The sequence shown here is derived from an EMBL/GenBank/DDBJ whole genome shotgun (WGS) entry which is preliminary data.</text>
</comment>
<gene>
    <name evidence="1" type="ORF">AK812_SmicGene2054</name>
    <name evidence="2" type="ORF">AK812_SmicGene2058</name>
    <name evidence="3" type="ORF">AK812_SmicGene2060</name>
</gene>
<proteinExistence type="predicted"/>
<dbReference type="EMBL" id="LSRX01000022">
    <property type="protein sequence ID" value="OLQ13883.1"/>
    <property type="molecule type" value="Genomic_DNA"/>
</dbReference>
<organism evidence="2 4">
    <name type="scientific">Symbiodinium microadriaticum</name>
    <name type="common">Dinoflagellate</name>
    <name type="synonym">Zooxanthella microadriatica</name>
    <dbReference type="NCBI Taxonomy" id="2951"/>
    <lineage>
        <taxon>Eukaryota</taxon>
        <taxon>Sar</taxon>
        <taxon>Alveolata</taxon>
        <taxon>Dinophyceae</taxon>
        <taxon>Suessiales</taxon>
        <taxon>Symbiodiniaceae</taxon>
        <taxon>Symbiodinium</taxon>
    </lineage>
</organism>
<protein>
    <submittedName>
        <fullName evidence="2">Uncharacterized protein</fullName>
    </submittedName>
</protein>
<dbReference type="OrthoDB" id="473040at2759"/>
<evidence type="ECO:0000313" key="1">
    <source>
        <dbReference type="EMBL" id="OLQ13878.1"/>
    </source>
</evidence>
<name>A0A1Q9F2K0_SYMMI</name>
<dbReference type="EMBL" id="LSRX01000022">
    <property type="protein sequence ID" value="OLQ13878.1"/>
    <property type="molecule type" value="Genomic_DNA"/>
</dbReference>
<reference evidence="2 4" key="1">
    <citation type="submission" date="2016-02" db="EMBL/GenBank/DDBJ databases">
        <title>Genome analysis of coral dinoflagellate symbionts highlights evolutionary adaptations to a symbiotic lifestyle.</title>
        <authorList>
            <person name="Aranda M."/>
            <person name="Li Y."/>
            <person name="Liew Y.J."/>
            <person name="Baumgarten S."/>
            <person name="Simakov O."/>
            <person name="Wilson M."/>
            <person name="Piel J."/>
            <person name="Ashoor H."/>
            <person name="Bougouffa S."/>
            <person name="Bajic V.B."/>
            <person name="Ryu T."/>
            <person name="Ravasi T."/>
            <person name="Bayer T."/>
            <person name="Micklem G."/>
            <person name="Kim H."/>
            <person name="Bhak J."/>
            <person name="Lajeunesse T.C."/>
            <person name="Voolstra C.R."/>
        </authorList>
    </citation>
    <scope>NUCLEOTIDE SEQUENCE [LARGE SCALE GENOMIC DNA]</scope>
    <source>
        <strain evidence="2 4">CCMP2467</strain>
    </source>
</reference>
<evidence type="ECO:0000313" key="3">
    <source>
        <dbReference type="EMBL" id="OLQ13907.1"/>
    </source>
</evidence>
<dbReference type="EMBL" id="LSRX01000022">
    <property type="protein sequence ID" value="OLQ13907.1"/>
    <property type="molecule type" value="Genomic_DNA"/>
</dbReference>
<accession>A0A1Q9F2K0</accession>